<dbReference type="STRING" id="104452.A0A0L7LQV0"/>
<accession>A0A0L7LQV0</accession>
<keyword evidence="2" id="KW-1185">Reference proteome</keyword>
<organism evidence="1 2">
    <name type="scientific">Operophtera brumata</name>
    <name type="common">Winter moth</name>
    <name type="synonym">Phalaena brumata</name>
    <dbReference type="NCBI Taxonomy" id="104452"/>
    <lineage>
        <taxon>Eukaryota</taxon>
        <taxon>Metazoa</taxon>
        <taxon>Ecdysozoa</taxon>
        <taxon>Arthropoda</taxon>
        <taxon>Hexapoda</taxon>
        <taxon>Insecta</taxon>
        <taxon>Pterygota</taxon>
        <taxon>Neoptera</taxon>
        <taxon>Endopterygota</taxon>
        <taxon>Lepidoptera</taxon>
        <taxon>Glossata</taxon>
        <taxon>Ditrysia</taxon>
        <taxon>Geometroidea</taxon>
        <taxon>Geometridae</taxon>
        <taxon>Larentiinae</taxon>
        <taxon>Operophtera</taxon>
    </lineage>
</organism>
<reference evidence="1 2" key="1">
    <citation type="journal article" date="2015" name="Genome Biol. Evol.">
        <title>The genome of winter moth (Operophtera brumata) provides a genomic perspective on sexual dimorphism and phenology.</title>
        <authorList>
            <person name="Derks M.F."/>
            <person name="Smit S."/>
            <person name="Salis L."/>
            <person name="Schijlen E."/>
            <person name="Bossers A."/>
            <person name="Mateman C."/>
            <person name="Pijl A.S."/>
            <person name="de Ridder D."/>
            <person name="Groenen M.A."/>
            <person name="Visser M.E."/>
            <person name="Megens H.J."/>
        </authorList>
    </citation>
    <scope>NUCLEOTIDE SEQUENCE [LARGE SCALE GENOMIC DNA]</scope>
    <source>
        <strain evidence="1">WM2013NL</strain>
        <tissue evidence="1">Head and thorax</tissue>
    </source>
</reference>
<evidence type="ECO:0000313" key="2">
    <source>
        <dbReference type="Proteomes" id="UP000037510"/>
    </source>
</evidence>
<name>A0A0L7LQV0_OPEBR</name>
<gene>
    <name evidence="1" type="ORF">OBRU01_03473</name>
</gene>
<evidence type="ECO:0000313" key="1">
    <source>
        <dbReference type="EMBL" id="KOB77779.1"/>
    </source>
</evidence>
<dbReference type="Proteomes" id="UP000037510">
    <property type="component" value="Unassembled WGS sequence"/>
</dbReference>
<protein>
    <submittedName>
        <fullName evidence="1">Survivin-1</fullName>
    </submittedName>
</protein>
<dbReference type="EMBL" id="JTDY01000306">
    <property type="protein sequence ID" value="KOB77779.1"/>
    <property type="molecule type" value="Genomic_DNA"/>
</dbReference>
<sequence>MECVDERGMEHACTLVEWVRMVCADRRVKEWAGGAGAGFWRPLLRLLCHPVRPEGSCSWQESALFAKLEEKTIRLFAELTVCHPPNQKLFATTLHGILESQPAGECSIYRNIWLLLRVNVALRWAGTATDSDSEAGAGAVPPHPALACHGLVTLPIHSTVRMMLHEHLPPREYSQQFSDSEAGAGAVPPHPALACHGLVTLPIHSTVRMMLHEHLPPRDYSQQCSC</sequence>
<comment type="caution">
    <text evidence="1">The sequence shown here is derived from an EMBL/GenBank/DDBJ whole genome shotgun (WGS) entry which is preliminary data.</text>
</comment>
<proteinExistence type="predicted"/>
<dbReference type="AlphaFoldDB" id="A0A0L7LQV0"/>